<name>A0A4Y2MTU5_ARAVE</name>
<proteinExistence type="predicted"/>
<dbReference type="EMBL" id="BGPR01007945">
    <property type="protein sequence ID" value="GBN30591.1"/>
    <property type="molecule type" value="Genomic_DNA"/>
</dbReference>
<organism evidence="1 2">
    <name type="scientific">Araneus ventricosus</name>
    <name type="common">Orbweaver spider</name>
    <name type="synonym">Epeira ventricosa</name>
    <dbReference type="NCBI Taxonomy" id="182803"/>
    <lineage>
        <taxon>Eukaryota</taxon>
        <taxon>Metazoa</taxon>
        <taxon>Ecdysozoa</taxon>
        <taxon>Arthropoda</taxon>
        <taxon>Chelicerata</taxon>
        <taxon>Arachnida</taxon>
        <taxon>Araneae</taxon>
        <taxon>Araneomorphae</taxon>
        <taxon>Entelegynae</taxon>
        <taxon>Araneoidea</taxon>
        <taxon>Araneidae</taxon>
        <taxon>Araneus</taxon>
    </lineage>
</organism>
<keyword evidence="2" id="KW-1185">Reference proteome</keyword>
<dbReference type="Proteomes" id="UP000499080">
    <property type="component" value="Unassembled WGS sequence"/>
</dbReference>
<gene>
    <name evidence="1" type="ORF">AVEN_95038_1</name>
</gene>
<reference evidence="1 2" key="1">
    <citation type="journal article" date="2019" name="Sci. Rep.">
        <title>Orb-weaving spider Araneus ventricosus genome elucidates the spidroin gene catalogue.</title>
        <authorList>
            <person name="Kono N."/>
            <person name="Nakamura H."/>
            <person name="Ohtoshi R."/>
            <person name="Moran D.A.P."/>
            <person name="Shinohara A."/>
            <person name="Yoshida Y."/>
            <person name="Fujiwara M."/>
            <person name="Mori M."/>
            <person name="Tomita M."/>
            <person name="Arakawa K."/>
        </authorList>
    </citation>
    <scope>NUCLEOTIDE SEQUENCE [LARGE SCALE GENOMIC DNA]</scope>
</reference>
<evidence type="ECO:0000313" key="1">
    <source>
        <dbReference type="EMBL" id="GBN30591.1"/>
    </source>
</evidence>
<accession>A0A4Y2MTU5</accession>
<dbReference type="AlphaFoldDB" id="A0A4Y2MTU5"/>
<sequence>MFWEYGRWSPISCVVLISRFSSQIFYPQLETKRIYSKHTSQTYLSTKPLFGLQRVKLYHLLQIWLHLQEM</sequence>
<protein>
    <submittedName>
        <fullName evidence="1">Uncharacterized protein</fullName>
    </submittedName>
</protein>
<comment type="caution">
    <text evidence="1">The sequence shown here is derived from an EMBL/GenBank/DDBJ whole genome shotgun (WGS) entry which is preliminary data.</text>
</comment>
<evidence type="ECO:0000313" key="2">
    <source>
        <dbReference type="Proteomes" id="UP000499080"/>
    </source>
</evidence>